<gene>
    <name evidence="2" type="ORF">GCM10014713_06740</name>
</gene>
<reference evidence="2" key="1">
    <citation type="journal article" date="2014" name="Int. J. Syst. Evol. Microbiol.">
        <title>Complete genome sequence of Corynebacterium casei LMG S-19264T (=DSM 44701T), isolated from a smear-ripened cheese.</title>
        <authorList>
            <consortium name="US DOE Joint Genome Institute (JGI-PGF)"/>
            <person name="Walter F."/>
            <person name="Albersmeier A."/>
            <person name="Kalinowski J."/>
            <person name="Ruckert C."/>
        </authorList>
    </citation>
    <scope>NUCLEOTIDE SEQUENCE</scope>
    <source>
        <strain evidence="2">JCM 3172</strain>
    </source>
</reference>
<reference evidence="2" key="2">
    <citation type="submission" date="2020-09" db="EMBL/GenBank/DDBJ databases">
        <authorList>
            <person name="Sun Q."/>
            <person name="Ohkuma M."/>
        </authorList>
    </citation>
    <scope>NUCLEOTIDE SEQUENCE</scope>
    <source>
        <strain evidence="2">JCM 3172</strain>
    </source>
</reference>
<feature type="compositionally biased region" description="Polar residues" evidence="1">
    <location>
        <begin position="1"/>
        <end position="11"/>
    </location>
</feature>
<comment type="caution">
    <text evidence="2">The sequence shown here is derived from an EMBL/GenBank/DDBJ whole genome shotgun (WGS) entry which is preliminary data.</text>
</comment>
<feature type="region of interest" description="Disordered" evidence="1">
    <location>
        <begin position="1"/>
        <end position="20"/>
    </location>
</feature>
<name>A0A918GYP4_9ACTN</name>
<sequence length="78" mass="8384">MGCRSAVSTKGRTPAVGRSSTCRGISTPYFYPIMTLIFNYCGTVISTLGDEMGVSAPWGVGLDPDRRTLVPYPVVSQH</sequence>
<accession>A0A918GYP4</accession>
<evidence type="ECO:0000313" key="2">
    <source>
        <dbReference type="EMBL" id="GGT16492.1"/>
    </source>
</evidence>
<organism evidence="2 3">
    <name type="scientific">Streptomyces purpureus</name>
    <dbReference type="NCBI Taxonomy" id="1951"/>
    <lineage>
        <taxon>Bacteria</taxon>
        <taxon>Bacillati</taxon>
        <taxon>Actinomycetota</taxon>
        <taxon>Actinomycetes</taxon>
        <taxon>Kitasatosporales</taxon>
        <taxon>Streptomycetaceae</taxon>
        <taxon>Streptomyces</taxon>
    </lineage>
</organism>
<evidence type="ECO:0000313" key="3">
    <source>
        <dbReference type="Proteomes" id="UP000619486"/>
    </source>
</evidence>
<protein>
    <submittedName>
        <fullName evidence="2">Uncharacterized protein</fullName>
    </submittedName>
</protein>
<dbReference type="EMBL" id="BMQQ01000001">
    <property type="protein sequence ID" value="GGT16492.1"/>
    <property type="molecule type" value="Genomic_DNA"/>
</dbReference>
<evidence type="ECO:0000256" key="1">
    <source>
        <dbReference type="SAM" id="MobiDB-lite"/>
    </source>
</evidence>
<proteinExistence type="predicted"/>
<dbReference type="Proteomes" id="UP000619486">
    <property type="component" value="Unassembled WGS sequence"/>
</dbReference>
<keyword evidence="3" id="KW-1185">Reference proteome</keyword>
<dbReference type="AlphaFoldDB" id="A0A918GYP4"/>